<dbReference type="InterPro" id="IPR024455">
    <property type="entry name" value="Phage_capsid"/>
</dbReference>
<dbReference type="RefSeq" id="WP_324665289.1">
    <property type="nucleotide sequence ID" value="NZ_CP141531.1"/>
</dbReference>
<reference evidence="3" key="1">
    <citation type="submission" date="2023-12" db="EMBL/GenBank/DDBJ databases">
        <title>Isolation of organohalide respiring bacteria Dehalococcoides mccartyi strain GPTCE1 in groundwater collected near a chemical plant in Suzhou, China.</title>
        <authorList>
            <person name="Liu G."/>
        </authorList>
    </citation>
    <scope>NUCLEOTIDE SEQUENCE</scope>
    <source>
        <strain evidence="3">GPTCE1</strain>
    </source>
</reference>
<comment type="subcellular location">
    <subcellularLocation>
        <location evidence="1">Virion</location>
    </subcellularLocation>
</comment>
<gene>
    <name evidence="3" type="ORF">VLL09_02455</name>
</gene>
<proteinExistence type="predicted"/>
<sequence length="290" mass="31859">MKSNRADDISLNEGRNTSNGSYFLPSQSAEKYKAALEKENLFRRLSTIANVPSSGGRIITSDTPVDAAWIGEGGTVPEAELAATRFMLDEYKLACITMLDSDFVRDTGFDISNYLTLDFARIFGKAEEDAFLNGDGVDKPKGLLRATAGADVGVTAASPTGIAFDEIQRLYFSLKPEYRSNAVWVMNDETALGLRDLKDSTGNFLWRGAADTLLGKPVVISNHMPSAASGKKPLVFGDFKYYWIAQREPLSIRALHEKYLFANKIGYLGIERLDGCLIRSEAIKALQMAE</sequence>
<evidence type="ECO:0000259" key="2">
    <source>
        <dbReference type="Pfam" id="PF05065"/>
    </source>
</evidence>
<evidence type="ECO:0000313" key="3">
    <source>
        <dbReference type="EMBL" id="WRO07766.1"/>
    </source>
</evidence>
<name>A0AB38ZB17_9CHLR</name>
<dbReference type="NCBIfam" id="TIGR01554">
    <property type="entry name" value="major_cap_HK97"/>
    <property type="match status" value="1"/>
</dbReference>
<dbReference type="Gene3D" id="3.30.2320.10">
    <property type="entry name" value="hypothetical protein PF0899 domain"/>
    <property type="match status" value="1"/>
</dbReference>
<evidence type="ECO:0000256" key="1">
    <source>
        <dbReference type="ARBA" id="ARBA00004328"/>
    </source>
</evidence>
<accession>A0AB38ZB17</accession>
<protein>
    <submittedName>
        <fullName evidence="3">Phage major capsid protein</fullName>
    </submittedName>
</protein>
<dbReference type="EMBL" id="CP141531">
    <property type="protein sequence ID" value="WRO07766.1"/>
    <property type="molecule type" value="Genomic_DNA"/>
</dbReference>
<dbReference type="InterPro" id="IPR054612">
    <property type="entry name" value="Phage_capsid-like_C"/>
</dbReference>
<dbReference type="Proteomes" id="UP001327986">
    <property type="component" value="Chromosome"/>
</dbReference>
<dbReference type="AlphaFoldDB" id="A0AB38ZB17"/>
<evidence type="ECO:0000313" key="4">
    <source>
        <dbReference type="Proteomes" id="UP001327986"/>
    </source>
</evidence>
<dbReference type="Pfam" id="PF05065">
    <property type="entry name" value="Phage_capsid"/>
    <property type="match status" value="1"/>
</dbReference>
<dbReference type="Gene3D" id="3.30.2400.10">
    <property type="entry name" value="Major capsid protein gp5"/>
    <property type="match status" value="1"/>
</dbReference>
<dbReference type="SUPFAM" id="SSF56563">
    <property type="entry name" value="Major capsid protein gp5"/>
    <property type="match status" value="1"/>
</dbReference>
<feature type="domain" description="Phage capsid-like C-terminal" evidence="2">
    <location>
        <begin position="20"/>
        <end position="287"/>
    </location>
</feature>
<organism evidence="3 4">
    <name type="scientific">Dehalococcoides mccartyi</name>
    <dbReference type="NCBI Taxonomy" id="61435"/>
    <lineage>
        <taxon>Bacteria</taxon>
        <taxon>Bacillati</taxon>
        <taxon>Chloroflexota</taxon>
        <taxon>Dehalococcoidia</taxon>
        <taxon>Dehalococcoidales</taxon>
        <taxon>Dehalococcoidaceae</taxon>
        <taxon>Dehalococcoides</taxon>
    </lineage>
</organism>